<keyword evidence="3" id="KW-1185">Reference proteome</keyword>
<gene>
    <name evidence="2" type="ORF">Ga0080559_TMP1307</name>
</gene>
<evidence type="ECO:0000256" key="1">
    <source>
        <dbReference type="SAM" id="SignalP"/>
    </source>
</evidence>
<name>A0A1U7D1W8_9RHOB</name>
<keyword evidence="1" id="KW-0732">Signal</keyword>
<reference evidence="2 3" key="1">
    <citation type="submission" date="2016-03" db="EMBL/GenBank/DDBJ databases">
        <title>Deep-sea bacteria in the southern Pacific.</title>
        <authorList>
            <person name="Tang K."/>
        </authorList>
    </citation>
    <scope>NUCLEOTIDE SEQUENCE [LARGE SCALE GENOMIC DNA]</scope>
    <source>
        <strain evidence="2 3">JLT2016</strain>
    </source>
</reference>
<dbReference type="RefSeq" id="WP_229743257.1">
    <property type="nucleotide sequence ID" value="NZ_BMEW01000003.1"/>
</dbReference>
<feature type="chain" id="PRO_5010563066" evidence="1">
    <location>
        <begin position="23"/>
        <end position="188"/>
    </location>
</feature>
<dbReference type="EMBL" id="CP014796">
    <property type="protein sequence ID" value="APX22103.1"/>
    <property type="molecule type" value="Genomic_DNA"/>
</dbReference>
<dbReference type="AlphaFoldDB" id="A0A1U7D1W8"/>
<protein>
    <submittedName>
        <fullName evidence="2">Uncharacterized protein</fullName>
    </submittedName>
</protein>
<evidence type="ECO:0000313" key="3">
    <source>
        <dbReference type="Proteomes" id="UP000186559"/>
    </source>
</evidence>
<dbReference type="STRING" id="1229727.Ga0080559_TMP1307"/>
<dbReference type="Proteomes" id="UP000186559">
    <property type="component" value="Chromosome"/>
</dbReference>
<sequence precursor="true">MSAAPRAALALALGLVASAAAAQDGFVIDYDAVFARHAAEVERPAPGVEYLELPGPVILERRGKRIRVADQSAWGPAGCALRRLVTAAAAVQSCPAQFTAEQRDRVAGQLLRGVDFFAETTVPRLTPEARRTAMHTALSAERARLALDCADRDTAPLAFAAHIAEDSSLRRFDRIFETPRLPVTDPCR</sequence>
<dbReference type="KEGG" id="tpro:Ga0080559_TMP1307"/>
<organism evidence="2 3">
    <name type="scientific">Salipiger profundus</name>
    <dbReference type="NCBI Taxonomy" id="1229727"/>
    <lineage>
        <taxon>Bacteria</taxon>
        <taxon>Pseudomonadati</taxon>
        <taxon>Pseudomonadota</taxon>
        <taxon>Alphaproteobacteria</taxon>
        <taxon>Rhodobacterales</taxon>
        <taxon>Roseobacteraceae</taxon>
        <taxon>Salipiger</taxon>
    </lineage>
</organism>
<evidence type="ECO:0000313" key="2">
    <source>
        <dbReference type="EMBL" id="APX22103.1"/>
    </source>
</evidence>
<feature type="signal peptide" evidence="1">
    <location>
        <begin position="1"/>
        <end position="22"/>
    </location>
</feature>
<proteinExistence type="predicted"/>
<accession>A0A1U7D1W8</accession>